<organism evidence="6 7">
    <name type="scientific">Sporosarcina psychrophila</name>
    <name type="common">Bacillus psychrophilus</name>
    <dbReference type="NCBI Taxonomy" id="1476"/>
    <lineage>
        <taxon>Bacteria</taxon>
        <taxon>Bacillati</taxon>
        <taxon>Bacillota</taxon>
        <taxon>Bacilli</taxon>
        <taxon>Bacillales</taxon>
        <taxon>Caryophanaceae</taxon>
        <taxon>Sporosarcina</taxon>
    </lineage>
</organism>
<dbReference type="EMBL" id="JBEPME010000005">
    <property type="protein sequence ID" value="MET3658405.1"/>
    <property type="molecule type" value="Genomic_DNA"/>
</dbReference>
<dbReference type="RefSeq" id="WP_354314049.1">
    <property type="nucleotide sequence ID" value="NZ_JBEPME010000005.1"/>
</dbReference>
<evidence type="ECO:0000256" key="3">
    <source>
        <dbReference type="ARBA" id="ARBA00022989"/>
    </source>
</evidence>
<keyword evidence="3 5" id="KW-1133">Transmembrane helix</keyword>
<sequence length="82" mass="9246">MDDKLKQYIGLFGGLLSAILLFLGTLNVEFEWFNMESIGAFEGVLIAAVPFVLLVYGVYKNTYVLSEKAKKQERALKQRGLK</sequence>
<accession>A0ABV2KCN3</accession>
<keyword evidence="7" id="KW-1185">Reference proteome</keyword>
<evidence type="ECO:0000313" key="6">
    <source>
        <dbReference type="EMBL" id="MET3658405.1"/>
    </source>
</evidence>
<evidence type="ECO:0000256" key="4">
    <source>
        <dbReference type="ARBA" id="ARBA00023136"/>
    </source>
</evidence>
<comment type="caution">
    <text evidence="6">The sequence shown here is derived from an EMBL/GenBank/DDBJ whole genome shotgun (WGS) entry which is preliminary data.</text>
</comment>
<keyword evidence="2 5" id="KW-0812">Transmembrane</keyword>
<evidence type="ECO:0000256" key="5">
    <source>
        <dbReference type="SAM" id="Phobius"/>
    </source>
</evidence>
<dbReference type="Pfam" id="PF04688">
    <property type="entry name" value="Holin_SPP1"/>
    <property type="match status" value="1"/>
</dbReference>
<dbReference type="InterPro" id="IPR006479">
    <property type="entry name" value="Holin"/>
</dbReference>
<reference evidence="6 7" key="1">
    <citation type="submission" date="2024-06" db="EMBL/GenBank/DDBJ databases">
        <title>Sorghum-associated microbial communities from plants grown in Nebraska, USA.</title>
        <authorList>
            <person name="Schachtman D."/>
        </authorList>
    </citation>
    <scope>NUCLEOTIDE SEQUENCE [LARGE SCALE GENOMIC DNA]</scope>
    <source>
        <strain evidence="6 7">1288</strain>
    </source>
</reference>
<proteinExistence type="predicted"/>
<feature type="transmembrane region" description="Helical" evidence="5">
    <location>
        <begin position="7"/>
        <end position="26"/>
    </location>
</feature>
<evidence type="ECO:0000256" key="2">
    <source>
        <dbReference type="ARBA" id="ARBA00022692"/>
    </source>
</evidence>
<protein>
    <recommendedName>
        <fullName evidence="8">PTS mannose transporter subunit IID</fullName>
    </recommendedName>
</protein>
<dbReference type="Proteomes" id="UP001549104">
    <property type="component" value="Unassembled WGS sequence"/>
</dbReference>
<evidence type="ECO:0008006" key="8">
    <source>
        <dbReference type="Google" id="ProtNLM"/>
    </source>
</evidence>
<keyword evidence="4 5" id="KW-0472">Membrane</keyword>
<evidence type="ECO:0000313" key="7">
    <source>
        <dbReference type="Proteomes" id="UP001549104"/>
    </source>
</evidence>
<feature type="transmembrane region" description="Helical" evidence="5">
    <location>
        <begin position="38"/>
        <end position="59"/>
    </location>
</feature>
<gene>
    <name evidence="6" type="ORF">ABIC55_003522</name>
</gene>
<comment type="subcellular location">
    <subcellularLocation>
        <location evidence="1">Membrane</location>
    </subcellularLocation>
</comment>
<name>A0ABV2KCN3_SPOPS</name>
<evidence type="ECO:0000256" key="1">
    <source>
        <dbReference type="ARBA" id="ARBA00004370"/>
    </source>
</evidence>